<accession>A0A366LFC3</accession>
<proteinExistence type="predicted"/>
<keyword evidence="2" id="KW-1185">Reference proteome</keyword>
<gene>
    <name evidence="1" type="ORF">DP939_44315</name>
</gene>
<protein>
    <submittedName>
        <fullName evidence="1">Uncharacterized protein</fullName>
    </submittedName>
</protein>
<comment type="caution">
    <text evidence="1">The sequence shown here is derived from an EMBL/GenBank/DDBJ whole genome shotgun (WGS) entry which is preliminary data.</text>
</comment>
<evidence type="ECO:0000313" key="2">
    <source>
        <dbReference type="Proteomes" id="UP000253303"/>
    </source>
</evidence>
<sequence>MGGHPYRRRLTDPEVLAIRAYAKGNEGAAKELAGRFPASPATLRDIIADKTYRHLLSAAERRAQDEAPRPLRVRPDCRKLSPDQVRAIRAYARGRNPYTAARELHARREYPVTVKALVLVILGRTYRDLLREDAE</sequence>
<reference evidence="1 2" key="1">
    <citation type="submission" date="2018-06" db="EMBL/GenBank/DDBJ databases">
        <title>Sphaerisporangium craniellae sp. nov., isolated from a marine sponge in the South China Sea.</title>
        <authorList>
            <person name="Li L."/>
        </authorList>
    </citation>
    <scope>NUCLEOTIDE SEQUENCE [LARGE SCALE GENOMIC DNA]</scope>
    <source>
        <strain evidence="1 2">LHW63015</strain>
    </source>
</reference>
<dbReference type="AlphaFoldDB" id="A0A366LFC3"/>
<evidence type="ECO:0000313" key="1">
    <source>
        <dbReference type="EMBL" id="RBQ12173.1"/>
    </source>
</evidence>
<dbReference type="RefSeq" id="WP_113986842.1">
    <property type="nucleotide sequence ID" value="NZ_QMEY01000048.1"/>
</dbReference>
<dbReference type="EMBL" id="QMEY01000048">
    <property type="protein sequence ID" value="RBQ12173.1"/>
    <property type="molecule type" value="Genomic_DNA"/>
</dbReference>
<dbReference type="Proteomes" id="UP000253303">
    <property type="component" value="Unassembled WGS sequence"/>
</dbReference>
<organism evidence="1 2">
    <name type="scientific">Spongiactinospora rosea</name>
    <dbReference type="NCBI Taxonomy" id="2248750"/>
    <lineage>
        <taxon>Bacteria</taxon>
        <taxon>Bacillati</taxon>
        <taxon>Actinomycetota</taxon>
        <taxon>Actinomycetes</taxon>
        <taxon>Streptosporangiales</taxon>
        <taxon>Streptosporangiaceae</taxon>
        <taxon>Spongiactinospora</taxon>
    </lineage>
</organism>
<name>A0A366LFC3_9ACTN</name>